<accession>A0A815SR35</accession>
<proteinExistence type="predicted"/>
<dbReference type="EMBL" id="CAJNOO010010184">
    <property type="protein sequence ID" value="CAF1496910.1"/>
    <property type="molecule type" value="Genomic_DNA"/>
</dbReference>
<organism evidence="1 2">
    <name type="scientific">Rotaria sordida</name>
    <dbReference type="NCBI Taxonomy" id="392033"/>
    <lineage>
        <taxon>Eukaryota</taxon>
        <taxon>Metazoa</taxon>
        <taxon>Spiralia</taxon>
        <taxon>Gnathifera</taxon>
        <taxon>Rotifera</taxon>
        <taxon>Eurotatoria</taxon>
        <taxon>Bdelloidea</taxon>
        <taxon>Philodinida</taxon>
        <taxon>Philodinidae</taxon>
        <taxon>Rotaria</taxon>
    </lineage>
</organism>
<gene>
    <name evidence="1" type="ORF">RFH988_LOCUS38624</name>
</gene>
<dbReference type="GO" id="GO:0005929">
    <property type="term" value="C:cilium"/>
    <property type="evidence" value="ECO:0007669"/>
    <property type="project" value="TreeGrafter"/>
</dbReference>
<feature type="non-terminal residue" evidence="1">
    <location>
        <position position="1"/>
    </location>
</feature>
<evidence type="ECO:0000313" key="1">
    <source>
        <dbReference type="EMBL" id="CAF1496910.1"/>
    </source>
</evidence>
<dbReference type="PANTHER" id="PTHR45912:SF3">
    <property type="entry name" value="CILIA- AND FLAGELLA-ASSOCIATED PROTEIN 47"/>
    <property type="match status" value="1"/>
</dbReference>
<dbReference type="PANTHER" id="PTHR45912">
    <property type="entry name" value="CILIA- AND FLAGELLA-ASSOCIATED PROTEIN 47"/>
    <property type="match status" value="1"/>
</dbReference>
<reference evidence="1" key="1">
    <citation type="submission" date="2021-02" db="EMBL/GenBank/DDBJ databases">
        <authorList>
            <person name="Nowell W R."/>
        </authorList>
    </citation>
    <scope>NUCLEOTIDE SEQUENCE</scope>
</reference>
<sequence length="172" mass="19844">LKSSHLPIQRHIHTTILSDCLQLSIKELRFQLYSTQFNAMKQGAYCDCQAINLINNSKKKLYWQLLDLRYNVTLDNDIFRVLHSSLPSSISSSTKIFSFKINFVPTKSGTYKTRILLYISHNNQTPYTYIELTGKLLMPNLIFSIRYLMFPPVPLDIESGGTVCVRTKGFEK</sequence>
<name>A0A815SR35_9BILA</name>
<evidence type="ECO:0000313" key="2">
    <source>
        <dbReference type="Proteomes" id="UP000663882"/>
    </source>
</evidence>
<protein>
    <submittedName>
        <fullName evidence="1">Uncharacterized protein</fullName>
    </submittedName>
</protein>
<dbReference type="OrthoDB" id="10060824at2759"/>
<dbReference type="AlphaFoldDB" id="A0A815SR35"/>
<dbReference type="Proteomes" id="UP000663882">
    <property type="component" value="Unassembled WGS sequence"/>
</dbReference>
<dbReference type="GO" id="GO:0060271">
    <property type="term" value="P:cilium assembly"/>
    <property type="evidence" value="ECO:0007669"/>
    <property type="project" value="TreeGrafter"/>
</dbReference>
<comment type="caution">
    <text evidence="1">The sequence shown here is derived from an EMBL/GenBank/DDBJ whole genome shotgun (WGS) entry which is preliminary data.</text>
</comment>